<accession>A0A6B8VTJ9</accession>
<sequence length="126" mass="14226">MPRPDAATTLYVVYSDTSGFGGHVIAVTRELSPELSQFMRQEMTSYSDRVWLVFQGGYLQDGWLSYEPTCVGVCRDRASAEACAMSENGDTIAEFALDWYYGIHPLPKVWDVDAPSPRAARYSRWE</sequence>
<evidence type="ECO:0000313" key="1">
    <source>
        <dbReference type="EMBL" id="QGU02076.1"/>
    </source>
</evidence>
<proteinExistence type="predicted"/>
<name>A0A6B8VTJ9_9CORY</name>
<keyword evidence="2" id="KW-1185">Reference proteome</keyword>
<dbReference type="KEGG" id="ckw:CKALI_06035"/>
<organism evidence="1 2">
    <name type="scientific">Corynebacterium kalinowskii</name>
    <dbReference type="NCBI Taxonomy" id="2675216"/>
    <lineage>
        <taxon>Bacteria</taxon>
        <taxon>Bacillati</taxon>
        <taxon>Actinomycetota</taxon>
        <taxon>Actinomycetes</taxon>
        <taxon>Mycobacteriales</taxon>
        <taxon>Corynebacteriaceae</taxon>
        <taxon>Corynebacterium</taxon>
    </lineage>
</organism>
<evidence type="ECO:0000313" key="2">
    <source>
        <dbReference type="Proteomes" id="UP000427071"/>
    </source>
</evidence>
<dbReference type="RefSeq" id="WP_156192431.1">
    <property type="nucleotide sequence ID" value="NZ_CP046452.1"/>
</dbReference>
<reference evidence="2" key="1">
    <citation type="submission" date="2019-11" db="EMBL/GenBank/DDBJ databases">
        <title>Complete genome sequence of Corynebacterium kalinowskii 1959, a novel Corynebacterium species isolated from soil of a small paddock in Vilsendorf, Germany.</title>
        <authorList>
            <person name="Schaffert L."/>
            <person name="Ruwe M."/>
            <person name="Milse J."/>
            <person name="Hanuschka K."/>
            <person name="Ortseifen V."/>
            <person name="Droste J."/>
            <person name="Brandt D."/>
            <person name="Schlueter L."/>
            <person name="Kutter Y."/>
            <person name="Vinke S."/>
            <person name="Viehoefer P."/>
            <person name="Jacob L."/>
            <person name="Luebke N.-C."/>
            <person name="Schulte-Berndt E."/>
            <person name="Hain C."/>
            <person name="Linder M."/>
            <person name="Schmidt P."/>
            <person name="Wollenschlaeger L."/>
            <person name="Luttermann T."/>
            <person name="Thieme E."/>
            <person name="Hassa J."/>
            <person name="Haak M."/>
            <person name="Wittchen M."/>
            <person name="Mentz A."/>
            <person name="Persicke M."/>
            <person name="Busche T."/>
            <person name="Ruckert C."/>
        </authorList>
    </citation>
    <scope>NUCLEOTIDE SEQUENCE [LARGE SCALE GENOMIC DNA]</scope>
    <source>
        <strain evidence="2">1959</strain>
    </source>
</reference>
<dbReference type="EMBL" id="CP046452">
    <property type="protein sequence ID" value="QGU02076.1"/>
    <property type="molecule type" value="Genomic_DNA"/>
</dbReference>
<dbReference type="Proteomes" id="UP000427071">
    <property type="component" value="Chromosome"/>
</dbReference>
<dbReference type="AlphaFoldDB" id="A0A6B8VTJ9"/>
<gene>
    <name evidence="1" type="ORF">CKALI_06035</name>
</gene>
<protein>
    <submittedName>
        <fullName evidence="1">Uncharacterized protein</fullName>
    </submittedName>
</protein>